<dbReference type="AlphaFoldDB" id="A0A943EKQ4"/>
<comment type="subunit">
    <text evidence="5">Homodimer. Homodimerization may be required to stabilize the binding of ScpA to the Smc head domains. Component of a cohesin-like complex composed of ScpA, ScpB and the Smc homodimer, in which ScpA and ScpB bind to the head domain of Smc. The presence of the three proteins is required for the association of the complex with DNA.</text>
</comment>
<evidence type="ECO:0000256" key="3">
    <source>
        <dbReference type="ARBA" id="ARBA00022829"/>
    </source>
</evidence>
<feature type="compositionally biased region" description="Basic and acidic residues" evidence="6">
    <location>
        <begin position="181"/>
        <end position="193"/>
    </location>
</feature>
<proteinExistence type="inferred from homology"/>
<evidence type="ECO:0000313" key="7">
    <source>
        <dbReference type="EMBL" id="MBS5519677.1"/>
    </source>
</evidence>
<dbReference type="GO" id="GO:0005737">
    <property type="term" value="C:cytoplasm"/>
    <property type="evidence" value="ECO:0007669"/>
    <property type="project" value="UniProtKB-SubCell"/>
</dbReference>
<dbReference type="PANTHER" id="PTHR34298:SF2">
    <property type="entry name" value="SEGREGATION AND CONDENSATION PROTEIN B"/>
    <property type="match status" value="1"/>
</dbReference>
<accession>A0A943EKQ4</accession>
<dbReference type="InterPro" id="IPR005234">
    <property type="entry name" value="ScpB_csome_segregation"/>
</dbReference>
<dbReference type="InterPro" id="IPR036388">
    <property type="entry name" value="WH-like_DNA-bd_sf"/>
</dbReference>
<keyword evidence="4 5" id="KW-0131">Cell cycle</keyword>
<evidence type="ECO:0000256" key="5">
    <source>
        <dbReference type="HAMAP-Rule" id="MF_01804"/>
    </source>
</evidence>
<dbReference type="SUPFAM" id="SSF46785">
    <property type="entry name" value="Winged helix' DNA-binding domain"/>
    <property type="match status" value="2"/>
</dbReference>
<dbReference type="HAMAP" id="MF_01804">
    <property type="entry name" value="ScpB"/>
    <property type="match status" value="1"/>
</dbReference>
<evidence type="ECO:0000256" key="6">
    <source>
        <dbReference type="SAM" id="MobiDB-lite"/>
    </source>
</evidence>
<dbReference type="InterPro" id="IPR036390">
    <property type="entry name" value="WH_DNA-bd_sf"/>
</dbReference>
<reference evidence="7" key="1">
    <citation type="submission" date="2021-02" db="EMBL/GenBank/DDBJ databases">
        <title>Infant gut strain persistence is associated with maternal origin, phylogeny, and functional potential including surface adhesion and iron acquisition.</title>
        <authorList>
            <person name="Lou Y.C."/>
        </authorList>
    </citation>
    <scope>NUCLEOTIDE SEQUENCE</scope>
    <source>
        <strain evidence="7">L3_106_000M1_dasL3_106_000M1_concoct_15</strain>
    </source>
</reference>
<dbReference type="Proteomes" id="UP000754226">
    <property type="component" value="Unassembled WGS sequence"/>
</dbReference>
<keyword evidence="2 5" id="KW-0132">Cell division</keyword>
<dbReference type="PANTHER" id="PTHR34298">
    <property type="entry name" value="SEGREGATION AND CONDENSATION PROTEIN B"/>
    <property type="match status" value="1"/>
</dbReference>
<keyword evidence="3 5" id="KW-0159">Chromosome partition</keyword>
<dbReference type="GO" id="GO:0051301">
    <property type="term" value="P:cell division"/>
    <property type="evidence" value="ECO:0007669"/>
    <property type="project" value="UniProtKB-KW"/>
</dbReference>
<comment type="subcellular location">
    <subcellularLocation>
        <location evidence="5">Cytoplasm</location>
    </subcellularLocation>
    <text evidence="5">Associated with two foci at the outer edges of the nucleoid region in young cells, and at four foci within both cell halves in older cells.</text>
</comment>
<name>A0A943EKQ4_9FIRM</name>
<dbReference type="Pfam" id="PF04079">
    <property type="entry name" value="SMC_ScpB"/>
    <property type="match status" value="1"/>
</dbReference>
<evidence type="ECO:0000313" key="8">
    <source>
        <dbReference type="Proteomes" id="UP000754226"/>
    </source>
</evidence>
<sequence length="203" mass="22039">MAISKLGQLEALLFAAGDPLSLDRIASALHLSLEEADDLLSLLSKSYQEEDRGLTLRRVAGGVQAVTKKEAIGVIRDLYEKQEQKISNAAMETLAIVAYKQPVTKSEIEAIRGVKVDGVVSTLTEMELIMEVGRKEVMGRPILYGTTEKFLVTFGLESLSALPELPEELLDGAFEGQETADIGRDKESVHEEGVPSLEGTGHE</sequence>
<dbReference type="GO" id="GO:0006260">
    <property type="term" value="P:DNA replication"/>
    <property type="evidence" value="ECO:0007669"/>
    <property type="project" value="UniProtKB-UniRule"/>
</dbReference>
<dbReference type="PIRSF" id="PIRSF019345">
    <property type="entry name" value="ScpB"/>
    <property type="match status" value="1"/>
</dbReference>
<organism evidence="7 8">
    <name type="scientific">Acidaminococcus intestini</name>
    <dbReference type="NCBI Taxonomy" id="187327"/>
    <lineage>
        <taxon>Bacteria</taxon>
        <taxon>Bacillati</taxon>
        <taxon>Bacillota</taxon>
        <taxon>Negativicutes</taxon>
        <taxon>Acidaminococcales</taxon>
        <taxon>Acidaminococcaceae</taxon>
        <taxon>Acidaminococcus</taxon>
    </lineage>
</organism>
<feature type="region of interest" description="Disordered" evidence="6">
    <location>
        <begin position="174"/>
        <end position="203"/>
    </location>
</feature>
<comment type="function">
    <text evidence="5">Participates in chromosomal partition during cell division. May act via the formation of a condensin-like complex containing Smc and ScpA that pull DNA away from mid-cell into both cell halves.</text>
</comment>
<dbReference type="EMBL" id="JAGZCZ010000005">
    <property type="protein sequence ID" value="MBS5519677.1"/>
    <property type="molecule type" value="Genomic_DNA"/>
</dbReference>
<comment type="similarity">
    <text evidence="5">Belongs to the ScpB family.</text>
</comment>
<gene>
    <name evidence="5 7" type="primary">scpB</name>
    <name evidence="7" type="ORF">KHX13_05010</name>
</gene>
<evidence type="ECO:0000256" key="4">
    <source>
        <dbReference type="ARBA" id="ARBA00023306"/>
    </source>
</evidence>
<evidence type="ECO:0000256" key="1">
    <source>
        <dbReference type="ARBA" id="ARBA00022490"/>
    </source>
</evidence>
<keyword evidence="1 5" id="KW-0963">Cytoplasm</keyword>
<evidence type="ECO:0000256" key="2">
    <source>
        <dbReference type="ARBA" id="ARBA00022618"/>
    </source>
</evidence>
<dbReference type="Gene3D" id="1.10.10.10">
    <property type="entry name" value="Winged helix-like DNA-binding domain superfamily/Winged helix DNA-binding domain"/>
    <property type="match status" value="2"/>
</dbReference>
<dbReference type="GO" id="GO:0051304">
    <property type="term" value="P:chromosome separation"/>
    <property type="evidence" value="ECO:0007669"/>
    <property type="project" value="InterPro"/>
</dbReference>
<comment type="caution">
    <text evidence="7">The sequence shown here is derived from an EMBL/GenBank/DDBJ whole genome shotgun (WGS) entry which is preliminary data.</text>
</comment>
<protein>
    <recommendedName>
        <fullName evidence="5">Segregation and condensation protein B</fullName>
    </recommendedName>
</protein>
<dbReference type="NCBIfam" id="TIGR00281">
    <property type="entry name" value="SMC-Scp complex subunit ScpB"/>
    <property type="match status" value="1"/>
</dbReference>